<dbReference type="Proteomes" id="UP000231414">
    <property type="component" value="Unassembled WGS sequence"/>
</dbReference>
<evidence type="ECO:0000256" key="1">
    <source>
        <dbReference type="SAM" id="Phobius"/>
    </source>
</evidence>
<evidence type="ECO:0000313" key="3">
    <source>
        <dbReference type="Proteomes" id="UP000231414"/>
    </source>
</evidence>
<organism evidence="2 3">
    <name type="scientific">candidate division WWE3 bacterium CG08_land_8_20_14_0_20_43_13</name>
    <dbReference type="NCBI Taxonomy" id="1975087"/>
    <lineage>
        <taxon>Bacteria</taxon>
        <taxon>Katanobacteria</taxon>
    </lineage>
</organism>
<gene>
    <name evidence="2" type="ORF">COT52_01420</name>
</gene>
<dbReference type="AlphaFoldDB" id="A0A2H0X7J3"/>
<accession>A0A2H0X7J3</accession>
<name>A0A2H0X7J3_UNCKA</name>
<protein>
    <recommendedName>
        <fullName evidence="4">Cardiolipin synthase N-terminal domain-containing protein</fullName>
    </recommendedName>
</protein>
<proteinExistence type="predicted"/>
<comment type="caution">
    <text evidence="2">The sequence shown here is derived from an EMBL/GenBank/DDBJ whole genome shotgun (WGS) entry which is preliminary data.</text>
</comment>
<keyword evidence="1" id="KW-0812">Transmembrane</keyword>
<feature type="transmembrane region" description="Helical" evidence="1">
    <location>
        <begin position="49"/>
        <end position="73"/>
    </location>
</feature>
<keyword evidence="1" id="KW-1133">Transmembrane helix</keyword>
<feature type="transmembrane region" description="Helical" evidence="1">
    <location>
        <begin position="85"/>
        <end position="107"/>
    </location>
</feature>
<reference evidence="3" key="1">
    <citation type="submission" date="2017-09" db="EMBL/GenBank/DDBJ databases">
        <title>Depth-based differentiation of microbial function through sediment-hosted aquifers and enrichment of novel symbionts in the deep terrestrial subsurface.</title>
        <authorList>
            <person name="Probst A.J."/>
            <person name="Ladd B."/>
            <person name="Jarett J.K."/>
            <person name="Geller-Mcgrath D.E."/>
            <person name="Sieber C.M.K."/>
            <person name="Emerson J.B."/>
            <person name="Anantharaman K."/>
            <person name="Thomas B.C."/>
            <person name="Malmstrom R."/>
            <person name="Stieglmeier M."/>
            <person name="Klingl A."/>
            <person name="Woyke T."/>
            <person name="Ryan C.M."/>
            <person name="Banfield J.F."/>
        </authorList>
    </citation>
    <scope>NUCLEOTIDE SEQUENCE [LARGE SCALE GENOMIC DNA]</scope>
</reference>
<evidence type="ECO:0000313" key="2">
    <source>
        <dbReference type="EMBL" id="PIS20893.1"/>
    </source>
</evidence>
<sequence length="138" mass="16224">MLPPFAFGWAQLYNVLVAFSTDWLNKSPIQLAASYSAAWWGWSAPKIKVIHLAIGFVLCYFLMLWLSLVYWAWRDSQDRFKARRDRWLVIALIGVFNLPGVLIYLLIRPPTISERRRAAWEEELLELELSNLKKKKKL</sequence>
<evidence type="ECO:0008006" key="4">
    <source>
        <dbReference type="Google" id="ProtNLM"/>
    </source>
</evidence>
<keyword evidence="1" id="KW-0472">Membrane</keyword>
<dbReference type="EMBL" id="PEYW01000020">
    <property type="protein sequence ID" value="PIS20893.1"/>
    <property type="molecule type" value="Genomic_DNA"/>
</dbReference>